<gene>
    <name evidence="4" type="ordered locus">SRU_2382</name>
</gene>
<proteinExistence type="inferred from homology"/>
<dbReference type="AlphaFoldDB" id="Q2S000"/>
<keyword evidence="5" id="KW-1185">Reference proteome</keyword>
<dbReference type="GO" id="GO:0005737">
    <property type="term" value="C:cytoplasm"/>
    <property type="evidence" value="ECO:0007669"/>
    <property type="project" value="TreeGrafter"/>
</dbReference>
<dbReference type="EMBL" id="CP000159">
    <property type="protein sequence ID" value="ABC45285.1"/>
    <property type="molecule type" value="Genomic_DNA"/>
</dbReference>
<dbReference type="PANTHER" id="PTHR13774">
    <property type="entry name" value="PHENAZINE BIOSYNTHESIS PROTEIN"/>
    <property type="match status" value="1"/>
</dbReference>
<evidence type="ECO:0000256" key="1">
    <source>
        <dbReference type="ARBA" id="ARBA00008270"/>
    </source>
</evidence>
<reference evidence="4 5" key="1">
    <citation type="journal article" date="2005" name="Proc. Natl. Acad. Sci. U.S.A.">
        <title>The genome of Salinibacter ruber: convergence and gene exchange among hyperhalophilic bacteria and archaea.</title>
        <authorList>
            <person name="Mongodin E.F."/>
            <person name="Nelson K.E."/>
            <person name="Daugherty S."/>
            <person name="Deboy R.T."/>
            <person name="Wister J."/>
            <person name="Khouri H."/>
            <person name="Weidman J."/>
            <person name="Walsh D.A."/>
            <person name="Papke R.T."/>
            <person name="Sanchez Perez G."/>
            <person name="Sharma A.K."/>
            <person name="Nesbo C.L."/>
            <person name="MacLeod D."/>
            <person name="Bapteste E."/>
            <person name="Doolittle W.F."/>
            <person name="Charlebois R.L."/>
            <person name="Legault B."/>
            <person name="Rodriguez-Valera F."/>
        </authorList>
    </citation>
    <scope>NUCLEOTIDE SEQUENCE [LARGE SCALE GENOMIC DNA]</scope>
    <source>
        <strain evidence="5">DSM 13855 / CECT 5946 / M31</strain>
    </source>
</reference>
<dbReference type="PATRIC" id="fig|309807.25.peg.2480"/>
<name>Q2S000_SALRD</name>
<sequence>MRVHQSLLPLDLYPGRFVSPRSATFQSPPPMPTPLYQVDAFATVPFAGNPAAVCLLRDDRDADWMQQVAAEMNVSETAFLRPWDEEATYQLRWFTPTDEVALCGHATLASAHVLWATDHEAARPALHFETASGRLTARRDDGWIWMDFPADPVAPADPPTPLLNALDGATPEEVGWSGRDYLVRLPDAGAVRALQPTLSPLHTLDEARGVIATAPAEADDVDFVSRFFAPRVGVPEDPVTGSAHCALGPYWAARMGRTELTGRQVSARGGTVRVHLDTPDAERVALGGRAVTVVDGRLDA</sequence>
<keyword evidence="2" id="KW-0413">Isomerase</keyword>
<dbReference type="OrthoDB" id="9788221at2"/>
<dbReference type="eggNOG" id="COG0384">
    <property type="taxonomic scope" value="Bacteria"/>
</dbReference>
<evidence type="ECO:0000256" key="2">
    <source>
        <dbReference type="ARBA" id="ARBA00023235"/>
    </source>
</evidence>
<evidence type="ECO:0000313" key="5">
    <source>
        <dbReference type="Proteomes" id="UP000008674"/>
    </source>
</evidence>
<dbReference type="NCBIfam" id="TIGR00654">
    <property type="entry name" value="PhzF_family"/>
    <property type="match status" value="1"/>
</dbReference>
<dbReference type="GO" id="GO:0016853">
    <property type="term" value="F:isomerase activity"/>
    <property type="evidence" value="ECO:0007669"/>
    <property type="project" value="UniProtKB-KW"/>
</dbReference>
<dbReference type="Pfam" id="PF02567">
    <property type="entry name" value="PhzC-PhzF"/>
    <property type="match status" value="1"/>
</dbReference>
<dbReference type="InterPro" id="IPR003719">
    <property type="entry name" value="Phenazine_PhzF-like"/>
</dbReference>
<dbReference type="KEGG" id="sru:SRU_2382"/>
<dbReference type="HOGENOM" id="CLU_048756_2_1_10"/>
<dbReference type="Gene3D" id="3.10.310.10">
    <property type="entry name" value="Diaminopimelate Epimerase, Chain A, domain 1"/>
    <property type="match status" value="2"/>
</dbReference>
<dbReference type="Proteomes" id="UP000008674">
    <property type="component" value="Chromosome"/>
</dbReference>
<dbReference type="SUPFAM" id="SSF54506">
    <property type="entry name" value="Diaminopimelate epimerase-like"/>
    <property type="match status" value="1"/>
</dbReference>
<dbReference type="PIRSF" id="PIRSF016184">
    <property type="entry name" value="PhzC_PhzF"/>
    <property type="match status" value="1"/>
</dbReference>
<dbReference type="PANTHER" id="PTHR13774:SF17">
    <property type="entry name" value="PHENAZINE BIOSYNTHESIS-LIKE DOMAIN-CONTAINING PROTEIN"/>
    <property type="match status" value="1"/>
</dbReference>
<dbReference type="EnsemblBacteria" id="ABC45285">
    <property type="protein sequence ID" value="ABC45285"/>
    <property type="gene ID" value="SRU_2382"/>
</dbReference>
<organism evidence="4 5">
    <name type="scientific">Salinibacter ruber (strain DSM 13855 / M31)</name>
    <dbReference type="NCBI Taxonomy" id="309807"/>
    <lineage>
        <taxon>Bacteria</taxon>
        <taxon>Pseudomonadati</taxon>
        <taxon>Rhodothermota</taxon>
        <taxon>Rhodothermia</taxon>
        <taxon>Rhodothermales</taxon>
        <taxon>Salinibacteraceae</taxon>
        <taxon>Salinibacter</taxon>
    </lineage>
</organism>
<dbReference type="STRING" id="309807.SRU_2382"/>
<accession>Q2S000</accession>
<feature type="active site" evidence="3">
    <location>
        <position position="76"/>
    </location>
</feature>
<evidence type="ECO:0000256" key="3">
    <source>
        <dbReference type="PIRSR" id="PIRSR016184-1"/>
    </source>
</evidence>
<comment type="similarity">
    <text evidence="1">Belongs to the PhzF family.</text>
</comment>
<evidence type="ECO:0000313" key="4">
    <source>
        <dbReference type="EMBL" id="ABC45285.1"/>
    </source>
</evidence>
<protein>
    <submittedName>
        <fullName evidence="4">Phenazine biosynthesis protein PhzF family</fullName>
    </submittedName>
</protein>